<dbReference type="Pfam" id="PF04178">
    <property type="entry name" value="Got1"/>
    <property type="match status" value="1"/>
</dbReference>
<dbReference type="EMBL" id="MCFH01000018">
    <property type="protein sequence ID" value="ORX51447.1"/>
    <property type="molecule type" value="Genomic_DNA"/>
</dbReference>
<evidence type="ECO:0000256" key="5">
    <source>
        <dbReference type="ARBA" id="ARBA00022989"/>
    </source>
</evidence>
<feature type="transmembrane region" description="Helical" evidence="8">
    <location>
        <begin position="146"/>
        <end position="165"/>
    </location>
</feature>
<dbReference type="GO" id="GO:0016192">
    <property type="term" value="P:vesicle-mediated transport"/>
    <property type="evidence" value="ECO:0007669"/>
    <property type="project" value="InterPro"/>
</dbReference>
<dbReference type="AlphaFoldDB" id="A0A1Y1VB13"/>
<comment type="similarity">
    <text evidence="7 8">Belongs to the SFT2 family.</text>
</comment>
<comment type="caution">
    <text evidence="9">The sequence shown here is derived from an EMBL/GenBank/DDBJ whole genome shotgun (WGS) entry which is preliminary data.</text>
</comment>
<dbReference type="InterPro" id="IPR007305">
    <property type="entry name" value="Vesicle_transpt_Got1/SFT2"/>
</dbReference>
<evidence type="ECO:0000256" key="6">
    <source>
        <dbReference type="ARBA" id="ARBA00023136"/>
    </source>
</evidence>
<feature type="transmembrane region" description="Helical" evidence="8">
    <location>
        <begin position="113"/>
        <end position="134"/>
    </location>
</feature>
<keyword evidence="5 8" id="KW-1133">Transmembrane helix</keyword>
<keyword evidence="3 8" id="KW-0812">Transmembrane</keyword>
<reference evidence="9 10" key="1">
    <citation type="submission" date="2016-08" db="EMBL/GenBank/DDBJ databases">
        <title>Genomes of anaerobic fungi encode conserved fungal cellulosomes for biomass hydrolysis.</title>
        <authorList>
            <consortium name="DOE Joint Genome Institute"/>
            <person name="Haitjema C.H."/>
            <person name="Gilmore S.P."/>
            <person name="Henske J.K."/>
            <person name="Solomon K.V."/>
            <person name="De Groot R."/>
            <person name="Kuo A."/>
            <person name="Mondo S.J."/>
            <person name="Salamov A.A."/>
            <person name="Labutti K."/>
            <person name="Zhao Z."/>
            <person name="Chiniquy J."/>
            <person name="Barry K."/>
            <person name="Brewer H.M."/>
            <person name="Purvine S.O."/>
            <person name="Wright A.T."/>
            <person name="Boxma B."/>
            <person name="Van Alen T."/>
            <person name="Hackstein J.H."/>
            <person name="Baker S.E."/>
            <person name="Grigoriev I.V."/>
            <person name="O'Malley M.A."/>
        </authorList>
    </citation>
    <scope>NUCLEOTIDE SEQUENCE [LARGE SCALE GENOMIC DNA]</scope>
    <source>
        <strain evidence="10">finn</strain>
    </source>
</reference>
<evidence type="ECO:0000256" key="7">
    <source>
        <dbReference type="ARBA" id="ARBA00025800"/>
    </source>
</evidence>
<keyword evidence="6 8" id="KW-0472">Membrane</keyword>
<evidence type="ECO:0000256" key="8">
    <source>
        <dbReference type="RuleBase" id="RU363111"/>
    </source>
</evidence>
<dbReference type="InterPro" id="IPR011691">
    <property type="entry name" value="Vesicle_transpt_SFT2"/>
</dbReference>
<sequence length="209" mass="23030">MSAEQAFRDSLNSFQSFGTSNNNNGGSWFSRLGLGRNSNSDNEENTSLLGNLRARASDGLSNFGFGGNEEEDDNPFGLSRFQRYVTFLIFCGAGALCFILSIFSLSLLNPKKFAALFTFGSVLVMLSFGILNGPKTQLKSLLAKERIPYTIIYILSMLLSLYAAIIKSSLIWTILASIIQLLALLWFVFTYLPNGTSSLSRMTRSILPI</sequence>
<feature type="transmembrane region" description="Helical" evidence="8">
    <location>
        <begin position="171"/>
        <end position="192"/>
    </location>
</feature>
<evidence type="ECO:0000256" key="3">
    <source>
        <dbReference type="ARBA" id="ARBA00022692"/>
    </source>
</evidence>
<dbReference type="PANTHER" id="PTHR23137">
    <property type="entry name" value="VESICLE TRANSPORT PROTEIN-RELATED"/>
    <property type="match status" value="1"/>
</dbReference>
<evidence type="ECO:0000256" key="4">
    <source>
        <dbReference type="ARBA" id="ARBA00022927"/>
    </source>
</evidence>
<keyword evidence="10" id="KW-1185">Reference proteome</keyword>
<reference evidence="9 10" key="2">
    <citation type="submission" date="2016-08" db="EMBL/GenBank/DDBJ databases">
        <title>Pervasive Adenine N6-methylation of Active Genes in Fungi.</title>
        <authorList>
            <consortium name="DOE Joint Genome Institute"/>
            <person name="Mondo S.J."/>
            <person name="Dannebaum R.O."/>
            <person name="Kuo R.C."/>
            <person name="Labutti K."/>
            <person name="Haridas S."/>
            <person name="Kuo A."/>
            <person name="Salamov A."/>
            <person name="Ahrendt S.R."/>
            <person name="Lipzen A."/>
            <person name="Sullivan W."/>
            <person name="Andreopoulos W.B."/>
            <person name="Clum A."/>
            <person name="Lindquist E."/>
            <person name="Daum C."/>
            <person name="Ramamoorthy G.K."/>
            <person name="Gryganskyi A."/>
            <person name="Culley D."/>
            <person name="Magnuson J.K."/>
            <person name="James T.Y."/>
            <person name="O'Malley M.A."/>
            <person name="Stajich J.E."/>
            <person name="Spatafora J.W."/>
            <person name="Visel A."/>
            <person name="Grigoriev I.V."/>
        </authorList>
    </citation>
    <scope>NUCLEOTIDE SEQUENCE [LARGE SCALE GENOMIC DNA]</scope>
    <source>
        <strain evidence="10">finn</strain>
    </source>
</reference>
<keyword evidence="8" id="KW-0333">Golgi apparatus</keyword>
<keyword evidence="2 8" id="KW-0813">Transport</keyword>
<comment type="subcellular location">
    <subcellularLocation>
        <location evidence="8">Golgi apparatus membrane</location>
        <topology evidence="8">Multi-pass membrane protein</topology>
    </subcellularLocation>
    <subcellularLocation>
        <location evidence="1">Membrane</location>
        <topology evidence="1">Multi-pass membrane protein</topology>
    </subcellularLocation>
</comment>
<evidence type="ECO:0000313" key="10">
    <source>
        <dbReference type="Proteomes" id="UP000193719"/>
    </source>
</evidence>
<feature type="transmembrane region" description="Helical" evidence="8">
    <location>
        <begin position="84"/>
        <end position="107"/>
    </location>
</feature>
<dbReference type="Proteomes" id="UP000193719">
    <property type="component" value="Unassembled WGS sequence"/>
</dbReference>
<gene>
    <name evidence="9" type="ORF">BCR36DRAFT_351231</name>
</gene>
<dbReference type="PANTHER" id="PTHR23137:SF36">
    <property type="entry name" value="VESICLE TRANSPORT PROTEIN SFT2C"/>
    <property type="match status" value="1"/>
</dbReference>
<name>A0A1Y1VB13_9FUNG</name>
<dbReference type="STRING" id="1754191.A0A1Y1VB13"/>
<proteinExistence type="inferred from homology"/>
<dbReference type="OrthoDB" id="660759at2759"/>
<evidence type="ECO:0000256" key="2">
    <source>
        <dbReference type="ARBA" id="ARBA00022448"/>
    </source>
</evidence>
<dbReference type="GO" id="GO:0000139">
    <property type="term" value="C:Golgi membrane"/>
    <property type="evidence" value="ECO:0007669"/>
    <property type="project" value="UniProtKB-SubCell"/>
</dbReference>
<organism evidence="9 10">
    <name type="scientific">Piromyces finnis</name>
    <dbReference type="NCBI Taxonomy" id="1754191"/>
    <lineage>
        <taxon>Eukaryota</taxon>
        <taxon>Fungi</taxon>
        <taxon>Fungi incertae sedis</taxon>
        <taxon>Chytridiomycota</taxon>
        <taxon>Chytridiomycota incertae sedis</taxon>
        <taxon>Neocallimastigomycetes</taxon>
        <taxon>Neocallimastigales</taxon>
        <taxon>Neocallimastigaceae</taxon>
        <taxon>Piromyces</taxon>
    </lineage>
</organism>
<keyword evidence="4 8" id="KW-0653">Protein transport</keyword>
<evidence type="ECO:0000256" key="1">
    <source>
        <dbReference type="ARBA" id="ARBA00004141"/>
    </source>
</evidence>
<comment type="function">
    <text evidence="8">Nonessential protein required for the fusion of transport vesicles derived from the endocytic pathway with the Golgi complex.</text>
</comment>
<evidence type="ECO:0000313" key="9">
    <source>
        <dbReference type="EMBL" id="ORX51447.1"/>
    </source>
</evidence>
<accession>A0A1Y1VB13</accession>
<protein>
    <recommendedName>
        <fullName evidence="8">Protein transport protein SFT2</fullName>
    </recommendedName>
</protein>
<dbReference type="GO" id="GO:0015031">
    <property type="term" value="P:protein transport"/>
    <property type="evidence" value="ECO:0007669"/>
    <property type="project" value="UniProtKB-KW"/>
</dbReference>